<keyword evidence="3" id="KW-1185">Reference proteome</keyword>
<reference evidence="2" key="1">
    <citation type="journal article" date="2023" name="Mol. Phylogenet. Evol.">
        <title>Genome-scale phylogeny and comparative genomics of the fungal order Sordariales.</title>
        <authorList>
            <person name="Hensen N."/>
            <person name="Bonometti L."/>
            <person name="Westerberg I."/>
            <person name="Brannstrom I.O."/>
            <person name="Guillou S."/>
            <person name="Cros-Aarteil S."/>
            <person name="Calhoun S."/>
            <person name="Haridas S."/>
            <person name="Kuo A."/>
            <person name="Mondo S."/>
            <person name="Pangilinan J."/>
            <person name="Riley R."/>
            <person name="LaButti K."/>
            <person name="Andreopoulos B."/>
            <person name="Lipzen A."/>
            <person name="Chen C."/>
            <person name="Yan M."/>
            <person name="Daum C."/>
            <person name="Ng V."/>
            <person name="Clum A."/>
            <person name="Steindorff A."/>
            <person name="Ohm R.A."/>
            <person name="Martin F."/>
            <person name="Silar P."/>
            <person name="Natvig D.O."/>
            <person name="Lalanne C."/>
            <person name="Gautier V."/>
            <person name="Ament-Velasquez S.L."/>
            <person name="Kruys A."/>
            <person name="Hutchinson M.I."/>
            <person name="Powell A.J."/>
            <person name="Barry K."/>
            <person name="Miller A.N."/>
            <person name="Grigoriev I.V."/>
            <person name="Debuchy R."/>
            <person name="Gladieux P."/>
            <person name="Hiltunen Thoren M."/>
            <person name="Johannesson H."/>
        </authorList>
    </citation>
    <scope>NUCLEOTIDE SEQUENCE</scope>
    <source>
        <strain evidence="2">CBS 990.96</strain>
    </source>
</reference>
<reference evidence="2" key="2">
    <citation type="submission" date="2023-05" db="EMBL/GenBank/DDBJ databases">
        <authorList>
            <consortium name="Lawrence Berkeley National Laboratory"/>
            <person name="Steindorff A."/>
            <person name="Hensen N."/>
            <person name="Bonometti L."/>
            <person name="Westerberg I."/>
            <person name="Brannstrom I.O."/>
            <person name="Guillou S."/>
            <person name="Cros-Aarteil S."/>
            <person name="Calhoun S."/>
            <person name="Haridas S."/>
            <person name="Kuo A."/>
            <person name="Mondo S."/>
            <person name="Pangilinan J."/>
            <person name="Riley R."/>
            <person name="Labutti K."/>
            <person name="Andreopoulos B."/>
            <person name="Lipzen A."/>
            <person name="Chen C."/>
            <person name="Yanf M."/>
            <person name="Daum C."/>
            <person name="Ng V."/>
            <person name="Clum A."/>
            <person name="Ohm R."/>
            <person name="Martin F."/>
            <person name="Silar P."/>
            <person name="Natvig D."/>
            <person name="Lalanne C."/>
            <person name="Gautier V."/>
            <person name="Ament-Velasquez S.L."/>
            <person name="Kruys A."/>
            <person name="Hutchinson M.I."/>
            <person name="Powell A.J."/>
            <person name="Barry K."/>
            <person name="Miller A.N."/>
            <person name="Grigoriev I.V."/>
            <person name="Debuchy R."/>
            <person name="Gladieux P."/>
            <person name="Thoren M.H."/>
            <person name="Johannesson H."/>
        </authorList>
    </citation>
    <scope>NUCLEOTIDE SEQUENCE</scope>
    <source>
        <strain evidence="2">CBS 990.96</strain>
    </source>
</reference>
<dbReference type="Proteomes" id="UP001301958">
    <property type="component" value="Unassembled WGS sequence"/>
</dbReference>
<dbReference type="AlphaFoldDB" id="A0AAN7BP10"/>
<organism evidence="2 3">
    <name type="scientific">Podospora fimiseda</name>
    <dbReference type="NCBI Taxonomy" id="252190"/>
    <lineage>
        <taxon>Eukaryota</taxon>
        <taxon>Fungi</taxon>
        <taxon>Dikarya</taxon>
        <taxon>Ascomycota</taxon>
        <taxon>Pezizomycotina</taxon>
        <taxon>Sordariomycetes</taxon>
        <taxon>Sordariomycetidae</taxon>
        <taxon>Sordariales</taxon>
        <taxon>Podosporaceae</taxon>
        <taxon>Podospora</taxon>
    </lineage>
</organism>
<comment type="caution">
    <text evidence="2">The sequence shown here is derived from an EMBL/GenBank/DDBJ whole genome shotgun (WGS) entry which is preliminary data.</text>
</comment>
<feature type="region of interest" description="Disordered" evidence="1">
    <location>
        <begin position="1"/>
        <end position="29"/>
    </location>
</feature>
<protein>
    <submittedName>
        <fullName evidence="2">Uncharacterized protein</fullName>
    </submittedName>
</protein>
<accession>A0AAN7BP10</accession>
<evidence type="ECO:0000313" key="3">
    <source>
        <dbReference type="Proteomes" id="UP001301958"/>
    </source>
</evidence>
<evidence type="ECO:0000313" key="2">
    <source>
        <dbReference type="EMBL" id="KAK4227091.1"/>
    </source>
</evidence>
<dbReference type="EMBL" id="MU865336">
    <property type="protein sequence ID" value="KAK4227091.1"/>
    <property type="molecule type" value="Genomic_DNA"/>
</dbReference>
<gene>
    <name evidence="2" type="ORF">QBC38DRAFT_455608</name>
</gene>
<proteinExistence type="predicted"/>
<feature type="region of interest" description="Disordered" evidence="1">
    <location>
        <begin position="102"/>
        <end position="141"/>
    </location>
</feature>
<feature type="region of interest" description="Disordered" evidence="1">
    <location>
        <begin position="222"/>
        <end position="255"/>
    </location>
</feature>
<feature type="compositionally biased region" description="Low complexity" evidence="1">
    <location>
        <begin position="274"/>
        <end position="287"/>
    </location>
</feature>
<feature type="compositionally biased region" description="Low complexity" evidence="1">
    <location>
        <begin position="115"/>
        <end position="129"/>
    </location>
</feature>
<name>A0AAN7BP10_9PEZI</name>
<feature type="region of interest" description="Disordered" evidence="1">
    <location>
        <begin position="272"/>
        <end position="354"/>
    </location>
</feature>
<sequence length="438" mass="45755">MAPSLPEEAVLEEEGLPPPSTSTTRKQQKLPFKLNLFPSLFSSFSSPPFIVAPSTTTAQGTIPVPLADNTEAALQKLNSSYPSSSSDTTTNNIYSKPVIVKTYCPTQPPQPRSQPRPSSSSASSTSNMPSRHRQSPSTTSSLLNIPFISSWTTSSNRTQKENEINLPPLEAFSFKSFLAASAAATENDGEGGGGGVQADLERIAEICARSRYSLSNQYEVHVAPHGDGSSSSLARRTPRMSLGNNGVVDEGLSGKRGRRKYKGVAYGTLETIMSNSSSSGGSQSSGEGKSRKGKKSMVDEGVEVGRTSFEGGSMESAGGNKGKKKEKVGRDKGGTRRRIIGGGGNSSSVSLVGEPALPRVSGNYLGVMTTGGTGTGMAAEVEKQQTWGTGWIPWRAAGGGGAEIAVVQEEGGGGPSSGLNAEGRLRQLLMRNNEGSGR</sequence>
<evidence type="ECO:0000256" key="1">
    <source>
        <dbReference type="SAM" id="MobiDB-lite"/>
    </source>
</evidence>